<dbReference type="Gene3D" id="3.40.50.2000">
    <property type="entry name" value="Glycogen Phosphorylase B"/>
    <property type="match status" value="2"/>
</dbReference>
<dbReference type="RefSeq" id="WP_115568758.1">
    <property type="nucleotide sequence ID" value="NZ_NXLV01000001.1"/>
</dbReference>
<sequence>MRILQFGKFYPPVLGGIEKVMQDLCDGLRQREIICDVLCSNSTNHYQEDTTPYGAKIYRTASLGKIASTSISPQMIIKLKELIDNYDIIHIHLPDPMATLALFLSNHKNKKIIIHWHSDIINQKFLLNFFLPLQSWILNRADKIIATSEKYILESPYLQRHKKKCVCIPIGIDFPTPTPLPTKQSNIILSVGRLVPLKGFEYLIKSALYLPKHFQIHIIGDGKPHYKLQLQTLINSLKLQDRVFLLGAKSQEKLKTFYQQANCFVLPSLQESYGIVLLEAMASGLPLVCTKLSPSGSDWINQDRRTGFVVPPKDPQAITQAILKIQEEYEGLSEKARNRFQSFFTKEKMIEITLSLYYSV</sequence>
<feature type="domain" description="Glycosyl transferase family 1" evidence="1">
    <location>
        <begin position="183"/>
        <end position="335"/>
    </location>
</feature>
<evidence type="ECO:0000259" key="1">
    <source>
        <dbReference type="Pfam" id="PF00534"/>
    </source>
</evidence>
<accession>A0A3D8J3S2</accession>
<dbReference type="Proteomes" id="UP000257045">
    <property type="component" value="Unassembled WGS sequence"/>
</dbReference>
<organism evidence="3 4">
    <name type="scientific">Helicobacter brantae</name>
    <dbReference type="NCBI Taxonomy" id="375927"/>
    <lineage>
        <taxon>Bacteria</taxon>
        <taxon>Pseudomonadati</taxon>
        <taxon>Campylobacterota</taxon>
        <taxon>Epsilonproteobacteria</taxon>
        <taxon>Campylobacterales</taxon>
        <taxon>Helicobacteraceae</taxon>
        <taxon>Helicobacter</taxon>
    </lineage>
</organism>
<keyword evidence="3" id="KW-0808">Transferase</keyword>
<evidence type="ECO:0000313" key="4">
    <source>
        <dbReference type="Proteomes" id="UP000257045"/>
    </source>
</evidence>
<evidence type="ECO:0000259" key="2">
    <source>
        <dbReference type="Pfam" id="PF13439"/>
    </source>
</evidence>
<protein>
    <submittedName>
        <fullName evidence="3">Glycosyl transferase family 1</fullName>
    </submittedName>
</protein>
<dbReference type="InterPro" id="IPR028098">
    <property type="entry name" value="Glyco_trans_4-like_N"/>
</dbReference>
<dbReference type="AlphaFoldDB" id="A0A3D8J3S2"/>
<dbReference type="Pfam" id="PF13439">
    <property type="entry name" value="Glyco_transf_4"/>
    <property type="match status" value="1"/>
</dbReference>
<proteinExistence type="predicted"/>
<dbReference type="InterPro" id="IPR001296">
    <property type="entry name" value="Glyco_trans_1"/>
</dbReference>
<dbReference type="EMBL" id="NXLV01000001">
    <property type="protein sequence ID" value="RDU72128.1"/>
    <property type="molecule type" value="Genomic_DNA"/>
</dbReference>
<dbReference type="InterPro" id="IPR050194">
    <property type="entry name" value="Glycosyltransferase_grp1"/>
</dbReference>
<evidence type="ECO:0000313" key="3">
    <source>
        <dbReference type="EMBL" id="RDU72128.1"/>
    </source>
</evidence>
<gene>
    <name evidence="3" type="ORF">CQA58_00555</name>
</gene>
<feature type="domain" description="Glycosyltransferase subfamily 4-like N-terminal" evidence="2">
    <location>
        <begin position="15"/>
        <end position="173"/>
    </location>
</feature>
<dbReference type="PANTHER" id="PTHR45947:SF3">
    <property type="entry name" value="SULFOQUINOVOSYL TRANSFERASE SQD2"/>
    <property type="match status" value="1"/>
</dbReference>
<name>A0A3D8J3S2_9HELI</name>
<reference evidence="3 4" key="1">
    <citation type="submission" date="2018-04" db="EMBL/GenBank/DDBJ databases">
        <title>Novel Campyloabacter and Helicobacter Species and Strains.</title>
        <authorList>
            <person name="Mannion A.J."/>
            <person name="Shen Z."/>
            <person name="Fox J.G."/>
        </authorList>
    </citation>
    <scope>NUCLEOTIDE SEQUENCE [LARGE SCALE GENOMIC DNA]</scope>
    <source>
        <strain evidence="3 4">MIT 04-9366</strain>
    </source>
</reference>
<keyword evidence="4" id="KW-1185">Reference proteome</keyword>
<dbReference type="SUPFAM" id="SSF53756">
    <property type="entry name" value="UDP-Glycosyltransferase/glycogen phosphorylase"/>
    <property type="match status" value="1"/>
</dbReference>
<comment type="caution">
    <text evidence="3">The sequence shown here is derived from an EMBL/GenBank/DDBJ whole genome shotgun (WGS) entry which is preliminary data.</text>
</comment>
<dbReference type="Pfam" id="PF00534">
    <property type="entry name" value="Glycos_transf_1"/>
    <property type="match status" value="1"/>
</dbReference>
<dbReference type="GO" id="GO:0016757">
    <property type="term" value="F:glycosyltransferase activity"/>
    <property type="evidence" value="ECO:0007669"/>
    <property type="project" value="InterPro"/>
</dbReference>
<dbReference type="OrthoDB" id="9790710at2"/>
<dbReference type="PANTHER" id="PTHR45947">
    <property type="entry name" value="SULFOQUINOVOSYL TRANSFERASE SQD2"/>
    <property type="match status" value="1"/>
</dbReference>